<accession>A0A8X7P081</accession>
<comment type="caution">
    <text evidence="1">The sequence shown here is derived from an EMBL/GenBank/DDBJ whole genome shotgun (WGS) entry which is preliminary data.</text>
</comment>
<name>A0A8X7P081_BRACI</name>
<reference evidence="1 2" key="1">
    <citation type="submission" date="2020-02" db="EMBL/GenBank/DDBJ databases">
        <authorList>
            <person name="Ma Q."/>
            <person name="Huang Y."/>
            <person name="Song X."/>
            <person name="Pei D."/>
        </authorList>
    </citation>
    <scope>NUCLEOTIDE SEQUENCE [LARGE SCALE GENOMIC DNA]</scope>
    <source>
        <strain evidence="1">Sxm20200214</strain>
        <tissue evidence="1">Leaf</tissue>
    </source>
</reference>
<evidence type="ECO:0000313" key="1">
    <source>
        <dbReference type="EMBL" id="KAG2241538.1"/>
    </source>
</evidence>
<dbReference type="EMBL" id="JAAMPC010000909">
    <property type="protein sequence ID" value="KAG2241538.1"/>
    <property type="molecule type" value="Genomic_DNA"/>
</dbReference>
<dbReference type="Proteomes" id="UP000886595">
    <property type="component" value="Unassembled WGS sequence"/>
</dbReference>
<evidence type="ECO:0000313" key="2">
    <source>
        <dbReference type="Proteomes" id="UP000886595"/>
    </source>
</evidence>
<protein>
    <submittedName>
        <fullName evidence="1">Uncharacterized protein</fullName>
    </submittedName>
</protein>
<dbReference type="AlphaFoldDB" id="A0A8X7P081"/>
<keyword evidence="2" id="KW-1185">Reference proteome</keyword>
<organism evidence="1 2">
    <name type="scientific">Brassica carinata</name>
    <name type="common">Ethiopian mustard</name>
    <name type="synonym">Abyssinian cabbage</name>
    <dbReference type="NCBI Taxonomy" id="52824"/>
    <lineage>
        <taxon>Eukaryota</taxon>
        <taxon>Viridiplantae</taxon>
        <taxon>Streptophyta</taxon>
        <taxon>Embryophyta</taxon>
        <taxon>Tracheophyta</taxon>
        <taxon>Spermatophyta</taxon>
        <taxon>Magnoliopsida</taxon>
        <taxon>eudicotyledons</taxon>
        <taxon>Gunneridae</taxon>
        <taxon>Pentapetalae</taxon>
        <taxon>rosids</taxon>
        <taxon>malvids</taxon>
        <taxon>Brassicales</taxon>
        <taxon>Brassicaceae</taxon>
        <taxon>Brassiceae</taxon>
        <taxon>Brassica</taxon>
    </lineage>
</organism>
<gene>
    <name evidence="1" type="ORF">Bca52824_096477</name>
</gene>
<sequence length="130" mass="14188">MRICSGMVLFWTSFREEESLKAEVCASSLLWRNKELFELEDQGPSGSTIVRGELLKGKDIDLGRFSVGDCMLQDGIEPCFGDAKRCCEVPIRTDDFLAGLPSGFGAFQATSESGGESYAKDLVSLAGYKL</sequence>
<proteinExistence type="predicted"/>